<gene>
    <name evidence="1" type="ORF">EQG66_08445</name>
</gene>
<reference evidence="2" key="1">
    <citation type="submission" date="2019-01" db="EMBL/GenBank/DDBJ databases">
        <title>Cytophagaceae bacterium strain CAR-16.</title>
        <authorList>
            <person name="Chen W.-M."/>
        </authorList>
    </citation>
    <scope>NUCLEOTIDE SEQUENCE [LARGE SCALE GENOMIC DNA]</scope>
    <source>
        <strain evidence="2">CHR27</strain>
    </source>
</reference>
<name>A0A4Q1KGB6_9SPHN</name>
<proteinExistence type="predicted"/>
<sequence length="606" mass="64175">MKRAGLLAATLPLILGTTAPEAVRPVPAAPVVFASPAPVIPLSSARLPGFAAELANRPLPRGPELWAGPSPESALEQLAVAHNSERQAARWDYALGQIGARRASEALGALDTMLADDADMALVPGYRLARGVALAMLTRPAEALTMLTDPMLARNPEACLWRLLAQVQAQRAGPAMAELKCAIPAVNARRLESAGTFIRAAAWAAIRTNNAGSALDWLAQLPDNDGAANILRGEALIALGNLPEGRLRLDRVRQGGGPEHRIEAELALVEALVARHQMPVPEALKRTERILFLWRGGDVEQRAFTLGYDLAEQKRDAVAALRFGGMLLRYGAPGARAGEILAACQQRMFTILDPASKLKLEDAAGLFWDNRDLAPTGPRGDRMLDLLAGRLAGAGLYERAADLLSYQMRARAKDVEKGPVSAQVARLYLLGGLPGKAILALRESEQPAYPPAILAARRHAQAVALYQLGRVGEALALTEDQPEMAGLRAEMLWRRRDWRALAAAEGAVPAKGALSAVDQALILRRAVALAMLGDERGVAALRGRHGAAFARLPSGPAFALLTGPASAMTSDGITRAMAAIPVVSVAGEDDALLDALPPTPAPPPHK</sequence>
<dbReference type="RefSeq" id="WP_129404161.1">
    <property type="nucleotide sequence ID" value="NZ_SBKP01000007.1"/>
</dbReference>
<dbReference type="OrthoDB" id="7431909at2"/>
<accession>A0A4Q1KGB6</accession>
<organism evidence="1 2">
    <name type="scientific">Sphingobium fluviale</name>
    <dbReference type="NCBI Taxonomy" id="2506423"/>
    <lineage>
        <taxon>Bacteria</taxon>
        <taxon>Pseudomonadati</taxon>
        <taxon>Pseudomonadota</taxon>
        <taxon>Alphaproteobacteria</taxon>
        <taxon>Sphingomonadales</taxon>
        <taxon>Sphingomonadaceae</taxon>
        <taxon>Sphingobium</taxon>
    </lineage>
</organism>
<evidence type="ECO:0000313" key="1">
    <source>
        <dbReference type="EMBL" id="RXR28743.1"/>
    </source>
</evidence>
<dbReference type="EMBL" id="SBKP01000007">
    <property type="protein sequence ID" value="RXR28743.1"/>
    <property type="molecule type" value="Genomic_DNA"/>
</dbReference>
<keyword evidence="2" id="KW-1185">Reference proteome</keyword>
<dbReference type="Proteomes" id="UP000290958">
    <property type="component" value="Unassembled WGS sequence"/>
</dbReference>
<dbReference type="AlphaFoldDB" id="A0A4Q1KGB6"/>
<evidence type="ECO:0008006" key="3">
    <source>
        <dbReference type="Google" id="ProtNLM"/>
    </source>
</evidence>
<comment type="caution">
    <text evidence="1">The sequence shown here is derived from an EMBL/GenBank/DDBJ whole genome shotgun (WGS) entry which is preliminary data.</text>
</comment>
<protein>
    <recommendedName>
        <fullName evidence="3">Tetratricopeptide repeat protein</fullName>
    </recommendedName>
</protein>
<evidence type="ECO:0000313" key="2">
    <source>
        <dbReference type="Proteomes" id="UP000290958"/>
    </source>
</evidence>